<dbReference type="EMBL" id="QVEV01000018">
    <property type="protein sequence ID" value="RGC14700.1"/>
    <property type="molecule type" value="Genomic_DNA"/>
</dbReference>
<evidence type="ECO:0000313" key="1">
    <source>
        <dbReference type="EMBL" id="RGC14700.1"/>
    </source>
</evidence>
<organism evidence="1 2">
    <name type="scientific">Clostridium innocuum</name>
    <dbReference type="NCBI Taxonomy" id="1522"/>
    <lineage>
        <taxon>Bacteria</taxon>
        <taxon>Bacillati</taxon>
        <taxon>Bacillota</taxon>
        <taxon>Clostridia</taxon>
        <taxon>Eubacteriales</taxon>
        <taxon>Clostridiaceae</taxon>
        <taxon>Clostridium</taxon>
    </lineage>
</organism>
<evidence type="ECO:0000313" key="2">
    <source>
        <dbReference type="Proteomes" id="UP000260025"/>
    </source>
</evidence>
<sequence>MELFDILQTAEELNGMDMKDVLQAMGISVNVEDHTEQELALICSFVSNFIHLPAWKVENDDIIKALLDVLVKKYKLPVSFIAAAAGVQEEQLTAFQKGEDIPLSIKYTLAAQISRLSNMICPFDETMQALKQACRK</sequence>
<dbReference type="OrthoDB" id="1651769at2"/>
<dbReference type="InterPro" id="IPR046930">
    <property type="entry name" value="HTH_60"/>
</dbReference>
<dbReference type="Pfam" id="PF20317">
    <property type="entry name" value="HTH_60"/>
    <property type="match status" value="1"/>
</dbReference>
<comment type="caution">
    <text evidence="1">The sequence shown here is derived from an EMBL/GenBank/DDBJ whole genome shotgun (WGS) entry which is preliminary data.</text>
</comment>
<proteinExistence type="predicted"/>
<gene>
    <name evidence="1" type="ORF">DXA38_12505</name>
</gene>
<dbReference type="Proteomes" id="UP000260025">
    <property type="component" value="Unassembled WGS sequence"/>
</dbReference>
<accession>A0A3E2VU94</accession>
<name>A0A3E2VU94_CLOIN</name>
<protein>
    <submittedName>
        <fullName evidence="1">XRE family transcriptional regulator</fullName>
    </submittedName>
</protein>
<reference evidence="1 2" key="1">
    <citation type="submission" date="2018-08" db="EMBL/GenBank/DDBJ databases">
        <title>A genome reference for cultivated species of the human gut microbiota.</title>
        <authorList>
            <person name="Zou Y."/>
            <person name="Xue W."/>
            <person name="Luo G."/>
        </authorList>
    </citation>
    <scope>NUCLEOTIDE SEQUENCE [LARGE SCALE GENOMIC DNA]</scope>
    <source>
        <strain evidence="1 2">OF01-2LB</strain>
    </source>
</reference>
<dbReference type="AlphaFoldDB" id="A0A3E2VU94"/>
<dbReference type="RefSeq" id="WP_117443465.1">
    <property type="nucleotide sequence ID" value="NZ_JAJFEN010000099.1"/>
</dbReference>